<keyword evidence="2" id="KW-1185">Reference proteome</keyword>
<evidence type="ECO:0000313" key="1">
    <source>
        <dbReference type="EMBL" id="RPA95089.1"/>
    </source>
</evidence>
<organism evidence="1 2">
    <name type="scientific">Choiromyces venosus 120613-1</name>
    <dbReference type="NCBI Taxonomy" id="1336337"/>
    <lineage>
        <taxon>Eukaryota</taxon>
        <taxon>Fungi</taxon>
        <taxon>Dikarya</taxon>
        <taxon>Ascomycota</taxon>
        <taxon>Pezizomycotina</taxon>
        <taxon>Pezizomycetes</taxon>
        <taxon>Pezizales</taxon>
        <taxon>Tuberaceae</taxon>
        <taxon>Choiromyces</taxon>
    </lineage>
</organism>
<evidence type="ECO:0000313" key="2">
    <source>
        <dbReference type="Proteomes" id="UP000276215"/>
    </source>
</evidence>
<dbReference type="EMBL" id="ML120429">
    <property type="protein sequence ID" value="RPA95089.1"/>
    <property type="molecule type" value="Genomic_DNA"/>
</dbReference>
<protein>
    <submittedName>
        <fullName evidence="1">Uncharacterized protein</fullName>
    </submittedName>
</protein>
<proteinExistence type="predicted"/>
<sequence length="157" mass="17571">MSHDMSWYGMIVDIGAVEFIDEAPIAYRSARLDFFTQQSVSPPAGKGWVRVSSPSLPFRTSNKPPWGISRTASRYLLNTPLQAIGPLSLSLSLSRIPYRDCQITVLSRLCWMERNTGTPIPKWANKLMHTAHLVCLPVRYCSSTTPQILVGYGTVDR</sequence>
<accession>A0A3N4J9Y6</accession>
<name>A0A3N4J9Y6_9PEZI</name>
<dbReference type="AlphaFoldDB" id="A0A3N4J9Y6"/>
<gene>
    <name evidence="1" type="ORF">L873DRAFT_1336280</name>
</gene>
<reference evidence="1 2" key="1">
    <citation type="journal article" date="2018" name="Nat. Ecol. Evol.">
        <title>Pezizomycetes genomes reveal the molecular basis of ectomycorrhizal truffle lifestyle.</title>
        <authorList>
            <person name="Murat C."/>
            <person name="Payen T."/>
            <person name="Noel B."/>
            <person name="Kuo A."/>
            <person name="Morin E."/>
            <person name="Chen J."/>
            <person name="Kohler A."/>
            <person name="Krizsan K."/>
            <person name="Balestrini R."/>
            <person name="Da Silva C."/>
            <person name="Montanini B."/>
            <person name="Hainaut M."/>
            <person name="Levati E."/>
            <person name="Barry K.W."/>
            <person name="Belfiori B."/>
            <person name="Cichocki N."/>
            <person name="Clum A."/>
            <person name="Dockter R.B."/>
            <person name="Fauchery L."/>
            <person name="Guy J."/>
            <person name="Iotti M."/>
            <person name="Le Tacon F."/>
            <person name="Lindquist E.A."/>
            <person name="Lipzen A."/>
            <person name="Malagnac F."/>
            <person name="Mello A."/>
            <person name="Molinier V."/>
            <person name="Miyauchi S."/>
            <person name="Poulain J."/>
            <person name="Riccioni C."/>
            <person name="Rubini A."/>
            <person name="Sitrit Y."/>
            <person name="Splivallo R."/>
            <person name="Traeger S."/>
            <person name="Wang M."/>
            <person name="Zifcakova L."/>
            <person name="Wipf D."/>
            <person name="Zambonelli A."/>
            <person name="Paolocci F."/>
            <person name="Nowrousian M."/>
            <person name="Ottonello S."/>
            <person name="Baldrian P."/>
            <person name="Spatafora J.W."/>
            <person name="Henrissat B."/>
            <person name="Nagy L.G."/>
            <person name="Aury J.M."/>
            <person name="Wincker P."/>
            <person name="Grigoriev I.V."/>
            <person name="Bonfante P."/>
            <person name="Martin F.M."/>
        </authorList>
    </citation>
    <scope>NUCLEOTIDE SEQUENCE [LARGE SCALE GENOMIC DNA]</scope>
    <source>
        <strain evidence="1 2">120613-1</strain>
    </source>
</reference>
<dbReference type="Proteomes" id="UP000276215">
    <property type="component" value="Unassembled WGS sequence"/>
</dbReference>